<dbReference type="SMART" id="SM01091">
    <property type="entry name" value="CorC_HlyC"/>
    <property type="match status" value="1"/>
</dbReference>
<comment type="subcellular location">
    <subcellularLocation>
        <location evidence="1">Cell membrane</location>
        <topology evidence="1">Multi-pass membrane protein</topology>
    </subcellularLocation>
</comment>
<gene>
    <name evidence="14" type="ORF">SAMN05660742_12012</name>
</gene>
<evidence type="ECO:0000256" key="11">
    <source>
        <dbReference type="SAM" id="Phobius"/>
    </source>
</evidence>
<accession>A0A1H7C8M6</accession>
<feature type="transmembrane region" description="Helical" evidence="11">
    <location>
        <begin position="101"/>
        <end position="122"/>
    </location>
</feature>
<keyword evidence="5" id="KW-0677">Repeat</keyword>
<dbReference type="InterPro" id="IPR051676">
    <property type="entry name" value="UPF0053_domain"/>
</dbReference>
<dbReference type="RefSeq" id="WP_091834321.1">
    <property type="nucleotide sequence ID" value="NZ_FNZK01000020.1"/>
</dbReference>
<sequence>MDSPETSIKLALTLCCIIANGFFVLTETAILETHKSKLEKLSNNDDRKLQLASKIMDDPERFLSAMQIGITLMSILIGTLAGAELAPILSGLLSTLSIDNFYADLIAFICSVVFITYLNLIIGELVPKKIAGNSPETILLHFAKLLNKMELSTRPFVHFLSASTNMVLAICGINPRVEDAVTEDEVKNLIEQGTEDGTFEKTEQDMVDRIFHMSDQTAYALMRPRTQMFWLDLADSLEHNLELIKENPDTIFPVGKDNLDDFAGVLYAKDLLNAAINKQDLNLAKYLRKPMFIPRSMESFRVLEKFKETGTHEAIVLDEYGGVVGFITIKDIISGIVGDISLNNEPEPIQIIRRDDQSWLVDGLYSIDDFKEQFELDELPDEDPDHYQTMGGFITSYLGYIPKEAEKFTWNNFTFEILDMDRARIDKIMVIKEDTDKEPSGEKTESELPV</sequence>
<dbReference type="STRING" id="84035.SAMN05660742_12012"/>
<dbReference type="Pfam" id="PF00571">
    <property type="entry name" value="CBS"/>
    <property type="match status" value="1"/>
</dbReference>
<dbReference type="InterPro" id="IPR000644">
    <property type="entry name" value="CBS_dom"/>
</dbReference>
<dbReference type="InterPro" id="IPR036318">
    <property type="entry name" value="FAD-bd_PCMH-like_sf"/>
</dbReference>
<evidence type="ECO:0000256" key="10">
    <source>
        <dbReference type="PROSITE-ProRule" id="PRU01193"/>
    </source>
</evidence>
<feature type="domain" description="CNNM transmembrane" evidence="13">
    <location>
        <begin position="2"/>
        <end position="203"/>
    </location>
</feature>
<dbReference type="AlphaFoldDB" id="A0A1H7C8M6"/>
<comment type="similarity">
    <text evidence="2">Belongs to the UPF0053 family.</text>
</comment>
<dbReference type="InterPro" id="IPR005170">
    <property type="entry name" value="Transptr-assoc_dom"/>
</dbReference>
<keyword evidence="15" id="KW-1185">Reference proteome</keyword>
<dbReference type="InterPro" id="IPR002550">
    <property type="entry name" value="CNNM"/>
</dbReference>
<dbReference type="Pfam" id="PF01595">
    <property type="entry name" value="CNNM"/>
    <property type="match status" value="1"/>
</dbReference>
<keyword evidence="3" id="KW-1003">Cell membrane</keyword>
<dbReference type="Gene3D" id="3.30.465.10">
    <property type="match status" value="1"/>
</dbReference>
<dbReference type="SUPFAM" id="SSF54631">
    <property type="entry name" value="CBS-domain pair"/>
    <property type="match status" value="1"/>
</dbReference>
<dbReference type="PANTHER" id="PTHR43099:SF2">
    <property type="entry name" value="UPF0053 PROTEIN YRKA"/>
    <property type="match status" value="1"/>
</dbReference>
<dbReference type="GO" id="GO:0050660">
    <property type="term" value="F:flavin adenine dinucleotide binding"/>
    <property type="evidence" value="ECO:0007669"/>
    <property type="project" value="InterPro"/>
</dbReference>
<dbReference type="SUPFAM" id="SSF56176">
    <property type="entry name" value="FAD-binding/transporter-associated domain-like"/>
    <property type="match status" value="1"/>
</dbReference>
<dbReference type="InterPro" id="IPR016169">
    <property type="entry name" value="FAD-bd_PCMH_sub2"/>
</dbReference>
<feature type="domain" description="CBS" evidence="12">
    <location>
        <begin position="286"/>
        <end position="342"/>
    </location>
</feature>
<feature type="transmembrane region" description="Helical" evidence="11">
    <location>
        <begin position="62"/>
        <end position="81"/>
    </location>
</feature>
<proteinExistence type="inferred from homology"/>
<name>A0A1H7C8M6_9FIRM</name>
<evidence type="ECO:0000313" key="15">
    <source>
        <dbReference type="Proteomes" id="UP000199662"/>
    </source>
</evidence>
<protein>
    <submittedName>
        <fullName evidence="14">Putative hemolysin</fullName>
    </submittedName>
</protein>
<dbReference type="PROSITE" id="PS51846">
    <property type="entry name" value="CNNM"/>
    <property type="match status" value="1"/>
</dbReference>
<dbReference type="Gene3D" id="3.10.580.10">
    <property type="entry name" value="CBS-domain"/>
    <property type="match status" value="1"/>
</dbReference>
<dbReference type="CDD" id="cd04590">
    <property type="entry name" value="CBS_pair_CorC_HlyC_assoc"/>
    <property type="match status" value="1"/>
</dbReference>
<keyword evidence="4 10" id="KW-0812">Transmembrane</keyword>
<evidence type="ECO:0000259" key="12">
    <source>
        <dbReference type="PROSITE" id="PS51371"/>
    </source>
</evidence>
<dbReference type="PANTHER" id="PTHR43099">
    <property type="entry name" value="UPF0053 PROTEIN YRKA"/>
    <property type="match status" value="1"/>
</dbReference>
<feature type="domain" description="CBS" evidence="12">
    <location>
        <begin position="222"/>
        <end position="281"/>
    </location>
</feature>
<organism evidence="14 15">
    <name type="scientific">Propionispira arboris</name>
    <dbReference type="NCBI Taxonomy" id="84035"/>
    <lineage>
        <taxon>Bacteria</taxon>
        <taxon>Bacillati</taxon>
        <taxon>Bacillota</taxon>
        <taxon>Negativicutes</taxon>
        <taxon>Selenomonadales</taxon>
        <taxon>Selenomonadaceae</taxon>
        <taxon>Propionispira</taxon>
    </lineage>
</organism>
<evidence type="ECO:0000256" key="2">
    <source>
        <dbReference type="ARBA" id="ARBA00006337"/>
    </source>
</evidence>
<keyword evidence="8 10" id="KW-0472">Membrane</keyword>
<dbReference type="Proteomes" id="UP000199662">
    <property type="component" value="Unassembled WGS sequence"/>
</dbReference>
<keyword evidence="6 10" id="KW-1133">Transmembrane helix</keyword>
<dbReference type="InterPro" id="IPR044751">
    <property type="entry name" value="Ion_transp-like_CBS"/>
</dbReference>
<evidence type="ECO:0000256" key="3">
    <source>
        <dbReference type="ARBA" id="ARBA00022475"/>
    </source>
</evidence>
<evidence type="ECO:0000256" key="6">
    <source>
        <dbReference type="ARBA" id="ARBA00022989"/>
    </source>
</evidence>
<evidence type="ECO:0000256" key="9">
    <source>
        <dbReference type="PROSITE-ProRule" id="PRU00703"/>
    </source>
</evidence>
<dbReference type="Pfam" id="PF03471">
    <property type="entry name" value="CorC_HlyC"/>
    <property type="match status" value="1"/>
</dbReference>
<evidence type="ECO:0000256" key="7">
    <source>
        <dbReference type="ARBA" id="ARBA00023122"/>
    </source>
</evidence>
<evidence type="ECO:0000256" key="4">
    <source>
        <dbReference type="ARBA" id="ARBA00022692"/>
    </source>
</evidence>
<evidence type="ECO:0000256" key="5">
    <source>
        <dbReference type="ARBA" id="ARBA00022737"/>
    </source>
</evidence>
<dbReference type="InterPro" id="IPR046342">
    <property type="entry name" value="CBS_dom_sf"/>
</dbReference>
<evidence type="ECO:0000256" key="8">
    <source>
        <dbReference type="ARBA" id="ARBA00023136"/>
    </source>
</evidence>
<keyword evidence="7 9" id="KW-0129">CBS domain</keyword>
<dbReference type="GO" id="GO:0005886">
    <property type="term" value="C:plasma membrane"/>
    <property type="evidence" value="ECO:0007669"/>
    <property type="project" value="UniProtKB-SubCell"/>
</dbReference>
<reference evidence="14 15" key="1">
    <citation type="submission" date="2016-10" db="EMBL/GenBank/DDBJ databases">
        <authorList>
            <person name="de Groot N.N."/>
        </authorList>
    </citation>
    <scope>NUCLEOTIDE SEQUENCE [LARGE SCALE GENOMIC DNA]</scope>
    <source>
        <strain evidence="14 15">DSM 2179</strain>
    </source>
</reference>
<evidence type="ECO:0000313" key="14">
    <source>
        <dbReference type="EMBL" id="SEJ85644.1"/>
    </source>
</evidence>
<feature type="transmembrane region" description="Helical" evidence="11">
    <location>
        <begin position="6"/>
        <end position="31"/>
    </location>
</feature>
<evidence type="ECO:0000256" key="1">
    <source>
        <dbReference type="ARBA" id="ARBA00004651"/>
    </source>
</evidence>
<dbReference type="PROSITE" id="PS51371">
    <property type="entry name" value="CBS"/>
    <property type="match status" value="2"/>
</dbReference>
<evidence type="ECO:0000259" key="13">
    <source>
        <dbReference type="PROSITE" id="PS51846"/>
    </source>
</evidence>
<dbReference type="EMBL" id="FNZK01000020">
    <property type="protein sequence ID" value="SEJ85644.1"/>
    <property type="molecule type" value="Genomic_DNA"/>
</dbReference>